<dbReference type="AlphaFoldDB" id="A0A323UTI4"/>
<protein>
    <recommendedName>
        <fullName evidence="3">Molybdopterin synthase sulfur carrier subunit</fullName>
    </recommendedName>
</protein>
<dbReference type="UniPathway" id="UPA00344"/>
<dbReference type="InterPro" id="IPR012675">
    <property type="entry name" value="Beta-grasp_dom_sf"/>
</dbReference>
<dbReference type="GO" id="GO:1990133">
    <property type="term" value="C:molybdopterin adenylyltransferase complex"/>
    <property type="evidence" value="ECO:0007669"/>
    <property type="project" value="TreeGrafter"/>
</dbReference>
<organism evidence="4 5">
    <name type="scientific">Parazoarcus communis SWub3 = DSM 12120</name>
    <dbReference type="NCBI Taxonomy" id="1121029"/>
    <lineage>
        <taxon>Bacteria</taxon>
        <taxon>Pseudomonadati</taxon>
        <taxon>Pseudomonadota</taxon>
        <taxon>Betaproteobacteria</taxon>
        <taxon>Rhodocyclales</taxon>
        <taxon>Zoogloeaceae</taxon>
        <taxon>Parazoarcus</taxon>
    </lineage>
</organism>
<dbReference type="Gene3D" id="3.10.20.30">
    <property type="match status" value="1"/>
</dbReference>
<evidence type="ECO:0000313" key="5">
    <source>
        <dbReference type="Proteomes" id="UP000248259"/>
    </source>
</evidence>
<sequence length="86" mass="9338">MMMTLRVLYFASLREAVGRANEELTLPEGVGTVGQLRDFLAARGEGWDALAQGRNVRAARNQRMARAEEGIEAGDEIAFFPPVTGG</sequence>
<dbReference type="PANTHER" id="PTHR33359:SF1">
    <property type="entry name" value="MOLYBDOPTERIN SYNTHASE SULFUR CARRIER SUBUNIT"/>
    <property type="match status" value="1"/>
</dbReference>
<reference evidence="4 5" key="1">
    <citation type="submission" date="2018-06" db="EMBL/GenBank/DDBJ databases">
        <title>Azoarcus communis strain SWub3 genome.</title>
        <authorList>
            <person name="Zorraquino Salvo V."/>
            <person name="Toubiana D."/>
            <person name="Blumwald E."/>
        </authorList>
    </citation>
    <scope>NUCLEOTIDE SEQUENCE [LARGE SCALE GENOMIC DNA]</scope>
    <source>
        <strain evidence="4 5">SWub3</strain>
    </source>
</reference>
<dbReference type="InterPro" id="IPR003749">
    <property type="entry name" value="ThiS/MoaD-like"/>
</dbReference>
<gene>
    <name evidence="4" type="primary">moaD</name>
    <name evidence="4" type="ORF">DNK49_11815</name>
</gene>
<dbReference type="PANTHER" id="PTHR33359">
    <property type="entry name" value="MOLYBDOPTERIN SYNTHASE SULFUR CARRIER SUBUNIT"/>
    <property type="match status" value="1"/>
</dbReference>
<dbReference type="OrthoDB" id="9801945at2"/>
<dbReference type="InterPro" id="IPR044672">
    <property type="entry name" value="MOCS2A"/>
</dbReference>
<accession>A0A323UTI4</accession>
<name>A0A323UTI4_9RHOO</name>
<dbReference type="GO" id="GO:0000166">
    <property type="term" value="F:nucleotide binding"/>
    <property type="evidence" value="ECO:0007669"/>
    <property type="project" value="UniProtKB-KW"/>
</dbReference>
<keyword evidence="5" id="KW-1185">Reference proteome</keyword>
<dbReference type="GO" id="GO:0006777">
    <property type="term" value="P:Mo-molybdopterin cofactor biosynthetic process"/>
    <property type="evidence" value="ECO:0007669"/>
    <property type="project" value="InterPro"/>
</dbReference>
<dbReference type="NCBIfam" id="TIGR01682">
    <property type="entry name" value="moaD"/>
    <property type="match status" value="1"/>
</dbReference>
<dbReference type="SUPFAM" id="SSF54285">
    <property type="entry name" value="MoaD/ThiS"/>
    <property type="match status" value="1"/>
</dbReference>
<dbReference type="InterPro" id="IPR016155">
    <property type="entry name" value="Mopterin_synth/thiamin_S_b"/>
</dbReference>
<evidence type="ECO:0000256" key="3">
    <source>
        <dbReference type="ARBA" id="ARBA00024247"/>
    </source>
</evidence>
<keyword evidence="1" id="KW-0547">Nucleotide-binding</keyword>
<dbReference type="EMBL" id="QKOE01000007">
    <property type="protein sequence ID" value="PZA16342.1"/>
    <property type="molecule type" value="Genomic_DNA"/>
</dbReference>
<comment type="caution">
    <text evidence="4">The sequence shown here is derived from an EMBL/GenBank/DDBJ whole genome shotgun (WGS) entry which is preliminary data.</text>
</comment>
<evidence type="ECO:0000256" key="1">
    <source>
        <dbReference type="ARBA" id="ARBA00022741"/>
    </source>
</evidence>
<dbReference type="Proteomes" id="UP000248259">
    <property type="component" value="Unassembled WGS sequence"/>
</dbReference>
<proteinExistence type="inferred from homology"/>
<dbReference type="Pfam" id="PF02597">
    <property type="entry name" value="ThiS"/>
    <property type="match status" value="1"/>
</dbReference>
<dbReference type="CDD" id="cd00754">
    <property type="entry name" value="Ubl_MoaD"/>
    <property type="match status" value="1"/>
</dbReference>
<comment type="similarity">
    <text evidence="2">Belongs to the MoaD family.</text>
</comment>
<evidence type="ECO:0000313" key="4">
    <source>
        <dbReference type="EMBL" id="PZA16342.1"/>
    </source>
</evidence>
<evidence type="ECO:0000256" key="2">
    <source>
        <dbReference type="ARBA" id="ARBA00024200"/>
    </source>
</evidence>